<dbReference type="EMBL" id="NLAX01000004">
    <property type="protein sequence ID" value="PKS12183.1"/>
    <property type="molecule type" value="Genomic_DNA"/>
</dbReference>
<keyword evidence="2" id="KW-0677">Repeat</keyword>
<name>A0A2N3NIC3_9PEZI</name>
<dbReference type="GO" id="GO:0080008">
    <property type="term" value="C:Cul4-RING E3 ubiquitin ligase complex"/>
    <property type="evidence" value="ECO:0007669"/>
    <property type="project" value="TreeGrafter"/>
</dbReference>
<keyword evidence="4" id="KW-1185">Reference proteome</keyword>
<dbReference type="InParanoid" id="A0A2N3NIC3"/>
<keyword evidence="1" id="KW-0853">WD repeat</keyword>
<evidence type="ECO:0000256" key="1">
    <source>
        <dbReference type="ARBA" id="ARBA00022574"/>
    </source>
</evidence>
<protein>
    <recommendedName>
        <fullName evidence="5">Myocyte-specific enhancer factor 2d</fullName>
    </recommendedName>
</protein>
<dbReference type="OrthoDB" id="128867at2759"/>
<dbReference type="PANTHER" id="PTHR44472:SF1">
    <property type="entry name" value="DDB1 AND CUL4 ASSOCIATED FACTOR 4"/>
    <property type="match status" value="1"/>
</dbReference>
<dbReference type="SUPFAM" id="SSF50978">
    <property type="entry name" value="WD40 repeat-like"/>
    <property type="match status" value="1"/>
</dbReference>
<evidence type="ECO:0000256" key="2">
    <source>
        <dbReference type="ARBA" id="ARBA00022737"/>
    </source>
</evidence>
<gene>
    <name evidence="3" type="ORF">jhhlp_001481</name>
</gene>
<sequence length="488" mass="52184">MPPREIPGFYYDEAKGKYFKIENRATAPADAPWSADNVTKRKRAVKADRKRQAAEARALVTSAGKRKPLPIRRRGVLGPRGTRNLVGTVLDAECTGQSGEVEHGDVKAWLYCERLKAMGGVGIGEDVDWEKDLVGSFAVDWGGNGSALPAVYAGRLSARGRMVLCSQYIPTDRAGRVCFDPRRNGDWQFPPGGQPSLIVPEFSSIDYNPSSQVVFMAGLSNPAAFMTFTWLTPISYPPYADERPLRAAPLSAAGQTNHPAAPSPHPLLFCFAGTNSGVLALHGTGDTSWIHQTRSAGDIFSTDCHPSDPNLLLAGGRRGTVTLADLRVGPSDGAPPSFSHGTSITHLRVAPDGNPFRVAAAGLQSKMAIYDRRWLGRSPQNSALPYLPFPEYKNEVRLRVGWDVDPALGVVVAAHDDGKVGVYSAASGRRVGYVPVAAGGERSDPIGCLRLGRIGRDEMPSVLVGAGGGVLVYSCAPDREVMGGREAL</sequence>
<dbReference type="AlphaFoldDB" id="A0A2N3NIC3"/>
<dbReference type="VEuPathDB" id="FungiDB:jhhlp_001481"/>
<proteinExistence type="predicted"/>
<dbReference type="PANTHER" id="PTHR44472">
    <property type="entry name" value="DDB1- AND CUL4-ASSOCIATED FACTOR 4-RELATED"/>
    <property type="match status" value="1"/>
</dbReference>
<accession>A0A2N3NIC3</accession>
<dbReference type="InterPro" id="IPR052254">
    <property type="entry name" value="CUL4-DDB1_E3_ligase_receptor"/>
</dbReference>
<comment type="caution">
    <text evidence="3">The sequence shown here is derived from an EMBL/GenBank/DDBJ whole genome shotgun (WGS) entry which is preliminary data.</text>
</comment>
<organism evidence="3 4">
    <name type="scientific">Lomentospora prolificans</name>
    <dbReference type="NCBI Taxonomy" id="41688"/>
    <lineage>
        <taxon>Eukaryota</taxon>
        <taxon>Fungi</taxon>
        <taxon>Dikarya</taxon>
        <taxon>Ascomycota</taxon>
        <taxon>Pezizomycotina</taxon>
        <taxon>Sordariomycetes</taxon>
        <taxon>Hypocreomycetidae</taxon>
        <taxon>Microascales</taxon>
        <taxon>Microascaceae</taxon>
        <taxon>Lomentospora</taxon>
    </lineage>
</organism>
<evidence type="ECO:0000313" key="4">
    <source>
        <dbReference type="Proteomes" id="UP000233524"/>
    </source>
</evidence>
<evidence type="ECO:0000313" key="3">
    <source>
        <dbReference type="EMBL" id="PKS12183.1"/>
    </source>
</evidence>
<dbReference type="Proteomes" id="UP000233524">
    <property type="component" value="Unassembled WGS sequence"/>
</dbReference>
<evidence type="ECO:0008006" key="5">
    <source>
        <dbReference type="Google" id="ProtNLM"/>
    </source>
</evidence>
<dbReference type="InterPro" id="IPR015943">
    <property type="entry name" value="WD40/YVTN_repeat-like_dom_sf"/>
</dbReference>
<dbReference type="STRING" id="41688.A0A2N3NIC3"/>
<dbReference type="Gene3D" id="2.130.10.10">
    <property type="entry name" value="YVTN repeat-like/Quinoprotein amine dehydrogenase"/>
    <property type="match status" value="1"/>
</dbReference>
<reference evidence="3 4" key="1">
    <citation type="journal article" date="2017" name="G3 (Bethesda)">
        <title>First Draft Genome Sequence of the Pathogenic Fungus Lomentospora prolificans (Formerly Scedosporium prolificans).</title>
        <authorList>
            <person name="Luo R."/>
            <person name="Zimin A."/>
            <person name="Workman R."/>
            <person name="Fan Y."/>
            <person name="Pertea G."/>
            <person name="Grossman N."/>
            <person name="Wear M.P."/>
            <person name="Jia B."/>
            <person name="Miller H."/>
            <person name="Casadevall A."/>
            <person name="Timp W."/>
            <person name="Zhang S.X."/>
            <person name="Salzberg S.L."/>
        </authorList>
    </citation>
    <scope>NUCLEOTIDE SEQUENCE [LARGE SCALE GENOMIC DNA]</scope>
    <source>
        <strain evidence="3 4">JHH-5317</strain>
    </source>
</reference>
<dbReference type="InterPro" id="IPR036322">
    <property type="entry name" value="WD40_repeat_dom_sf"/>
</dbReference>